<protein>
    <recommendedName>
        <fullName evidence="4">Malate dehydrogenase</fullName>
    </recommendedName>
</protein>
<dbReference type="PANTHER" id="PTHR35567">
    <property type="entry name" value="MALATE DEHYDROGENASE (AFU_ORTHOLOGUE AFUA_2G13800)"/>
    <property type="match status" value="1"/>
</dbReference>
<name>A0AAV5ADD4_9AGAM</name>
<reference evidence="2" key="1">
    <citation type="submission" date="2021-10" db="EMBL/GenBank/DDBJ databases">
        <title>De novo Genome Assembly of Clathrus columnatus (Basidiomycota, Fungi) Using Illumina and Nanopore Sequence Data.</title>
        <authorList>
            <person name="Ogiso-Tanaka E."/>
            <person name="Itagaki H."/>
            <person name="Hosoya T."/>
            <person name="Hosaka K."/>
        </authorList>
    </citation>
    <scope>NUCLEOTIDE SEQUENCE</scope>
    <source>
        <strain evidence="2">MO-923</strain>
    </source>
</reference>
<feature type="chain" id="PRO_5043685914" description="Malate dehydrogenase" evidence="1">
    <location>
        <begin position="21"/>
        <end position="225"/>
    </location>
</feature>
<keyword evidence="1" id="KW-0732">Signal</keyword>
<evidence type="ECO:0000256" key="1">
    <source>
        <dbReference type="SAM" id="SignalP"/>
    </source>
</evidence>
<dbReference type="InterPro" id="IPR021851">
    <property type="entry name" value="DUF3455"/>
</dbReference>
<comment type="caution">
    <text evidence="2">The sequence shown here is derived from an EMBL/GenBank/DDBJ whole genome shotgun (WGS) entry which is preliminary data.</text>
</comment>
<evidence type="ECO:0000313" key="2">
    <source>
        <dbReference type="EMBL" id="GJJ10925.1"/>
    </source>
</evidence>
<organism evidence="2 3">
    <name type="scientific">Clathrus columnatus</name>
    <dbReference type="NCBI Taxonomy" id="1419009"/>
    <lineage>
        <taxon>Eukaryota</taxon>
        <taxon>Fungi</taxon>
        <taxon>Dikarya</taxon>
        <taxon>Basidiomycota</taxon>
        <taxon>Agaricomycotina</taxon>
        <taxon>Agaricomycetes</taxon>
        <taxon>Phallomycetidae</taxon>
        <taxon>Phallales</taxon>
        <taxon>Clathraceae</taxon>
        <taxon>Clathrus</taxon>
    </lineage>
</organism>
<dbReference type="Pfam" id="PF11937">
    <property type="entry name" value="DUF3455"/>
    <property type="match status" value="1"/>
</dbReference>
<dbReference type="AlphaFoldDB" id="A0AAV5ADD4"/>
<gene>
    <name evidence="2" type="ORF">Clacol_005154</name>
</gene>
<dbReference type="Proteomes" id="UP001050691">
    <property type="component" value="Unassembled WGS sequence"/>
</dbReference>
<evidence type="ECO:0000313" key="3">
    <source>
        <dbReference type="Proteomes" id="UP001050691"/>
    </source>
</evidence>
<feature type="signal peptide" evidence="1">
    <location>
        <begin position="1"/>
        <end position="20"/>
    </location>
</feature>
<keyword evidence="3" id="KW-1185">Reference proteome</keyword>
<sequence length="225" mass="23157">MFSSKTASLTLLSVLGFTIGTPLLQRAFTGCDVSQAVIPIGQTGLTPPPAGQVPIHIALGVGTQNYSCSTSGTFTSIGALATLFDASCVFEIIDYIASGETGGEITIAALKAALGYSPLVLGHHYFINNPTGAAGISPTFDFRADSEKGNPEAFVVTSKTEDVPSPVDPTDNVDWLQLTAIPGQGELASTVYRILTVGGQPPTSCTPGSAPITVPYAASYCRIAV</sequence>
<dbReference type="EMBL" id="BPWL01000006">
    <property type="protein sequence ID" value="GJJ10925.1"/>
    <property type="molecule type" value="Genomic_DNA"/>
</dbReference>
<dbReference type="PANTHER" id="PTHR35567:SF1">
    <property type="entry name" value="CONSERVED FUNGAL PROTEIN (AFU_ORTHOLOGUE AFUA_1G14230)"/>
    <property type="match status" value="1"/>
</dbReference>
<proteinExistence type="predicted"/>
<accession>A0AAV5ADD4</accession>
<evidence type="ECO:0008006" key="4">
    <source>
        <dbReference type="Google" id="ProtNLM"/>
    </source>
</evidence>